<dbReference type="CDD" id="cd16913">
    <property type="entry name" value="YkuD_like"/>
    <property type="match status" value="1"/>
</dbReference>
<feature type="active site" description="Proton donor/acceptor" evidence="6">
    <location>
        <position position="491"/>
    </location>
</feature>
<evidence type="ECO:0000259" key="9">
    <source>
        <dbReference type="PROSITE" id="PS52029"/>
    </source>
</evidence>
<protein>
    <submittedName>
        <fullName evidence="10">L,D-transpeptidase family protein</fullName>
    </submittedName>
</protein>
<accession>A0AA43UBA1</accession>
<feature type="compositionally biased region" description="Low complexity" evidence="7">
    <location>
        <begin position="37"/>
        <end position="54"/>
    </location>
</feature>
<evidence type="ECO:0000256" key="1">
    <source>
        <dbReference type="ARBA" id="ARBA00004752"/>
    </source>
</evidence>
<feature type="compositionally biased region" description="Polar residues" evidence="7">
    <location>
        <begin position="13"/>
        <end position="36"/>
    </location>
</feature>
<evidence type="ECO:0000256" key="4">
    <source>
        <dbReference type="ARBA" id="ARBA00022984"/>
    </source>
</evidence>
<dbReference type="InterPro" id="IPR038063">
    <property type="entry name" value="Transpep_catalytic_dom"/>
</dbReference>
<feature type="active site" description="Nucleophile" evidence="6">
    <location>
        <position position="513"/>
    </location>
</feature>
<organism evidence="10 11">
    <name type="scientific">Phoenicibacter congonensis</name>
    <dbReference type="NCBI Taxonomy" id="1944646"/>
    <lineage>
        <taxon>Bacteria</taxon>
        <taxon>Bacillati</taxon>
        <taxon>Actinomycetota</taxon>
        <taxon>Coriobacteriia</taxon>
        <taxon>Eggerthellales</taxon>
        <taxon>Eggerthellaceae</taxon>
        <taxon>Phoenicibacter</taxon>
    </lineage>
</organism>
<dbReference type="SUPFAM" id="SSF141523">
    <property type="entry name" value="L,D-transpeptidase catalytic domain-like"/>
    <property type="match status" value="1"/>
</dbReference>
<feature type="transmembrane region" description="Helical" evidence="8">
    <location>
        <begin position="74"/>
        <end position="100"/>
    </location>
</feature>
<dbReference type="GO" id="GO:0016740">
    <property type="term" value="F:transferase activity"/>
    <property type="evidence" value="ECO:0007669"/>
    <property type="project" value="UniProtKB-KW"/>
</dbReference>
<dbReference type="GO" id="GO:0071555">
    <property type="term" value="P:cell wall organization"/>
    <property type="evidence" value="ECO:0007669"/>
    <property type="project" value="UniProtKB-UniRule"/>
</dbReference>
<keyword evidence="8" id="KW-0472">Membrane</keyword>
<dbReference type="PROSITE" id="PS52029">
    <property type="entry name" value="LD_TPASE"/>
    <property type="match status" value="1"/>
</dbReference>
<dbReference type="InterPro" id="IPR050979">
    <property type="entry name" value="LD-transpeptidase"/>
</dbReference>
<evidence type="ECO:0000256" key="6">
    <source>
        <dbReference type="PROSITE-ProRule" id="PRU01373"/>
    </source>
</evidence>
<evidence type="ECO:0000313" key="10">
    <source>
        <dbReference type="EMBL" id="MDO4842009.1"/>
    </source>
</evidence>
<comment type="pathway">
    <text evidence="1 6">Cell wall biogenesis; peptidoglycan biosynthesis.</text>
</comment>
<reference evidence="10" key="1">
    <citation type="submission" date="2023-07" db="EMBL/GenBank/DDBJ databases">
        <title>Between Cages and Wild: Unraveling the Impact of Captivity on Animal Microbiomes and Antimicrobial Resistance.</title>
        <authorList>
            <person name="Schmartz G.P."/>
            <person name="Rehner J."/>
            <person name="Schuff M.J."/>
            <person name="Becker S.L."/>
            <person name="Kravczyk M."/>
            <person name="Gurevich A."/>
            <person name="Francke R."/>
            <person name="Mueller R."/>
            <person name="Keller V."/>
            <person name="Keller A."/>
        </authorList>
    </citation>
    <scope>NUCLEOTIDE SEQUENCE</scope>
    <source>
        <strain evidence="10">S12M_St_49</strain>
    </source>
</reference>
<dbReference type="InterPro" id="IPR038054">
    <property type="entry name" value="LD_TPept-like_central_sf"/>
</dbReference>
<gene>
    <name evidence="10" type="ORF">Q3982_04955</name>
</gene>
<dbReference type="Proteomes" id="UP001168575">
    <property type="component" value="Unassembled WGS sequence"/>
</dbReference>
<dbReference type="GO" id="GO:0008360">
    <property type="term" value="P:regulation of cell shape"/>
    <property type="evidence" value="ECO:0007669"/>
    <property type="project" value="UniProtKB-UniRule"/>
</dbReference>
<evidence type="ECO:0000313" key="11">
    <source>
        <dbReference type="Proteomes" id="UP001168575"/>
    </source>
</evidence>
<evidence type="ECO:0000256" key="2">
    <source>
        <dbReference type="ARBA" id="ARBA00022679"/>
    </source>
</evidence>
<dbReference type="PANTHER" id="PTHR30582">
    <property type="entry name" value="L,D-TRANSPEPTIDASE"/>
    <property type="match status" value="1"/>
</dbReference>
<dbReference type="Gene3D" id="3.10.20.800">
    <property type="match status" value="1"/>
</dbReference>
<feature type="region of interest" description="Disordered" evidence="7">
    <location>
        <begin position="1"/>
        <end position="54"/>
    </location>
</feature>
<keyword evidence="11" id="KW-1185">Reference proteome</keyword>
<dbReference type="AlphaFoldDB" id="A0AA43UBA1"/>
<proteinExistence type="predicted"/>
<dbReference type="PANTHER" id="PTHR30582:SF33">
    <property type="entry name" value="EXPORTED PROTEIN"/>
    <property type="match status" value="1"/>
</dbReference>
<keyword evidence="4 6" id="KW-0573">Peptidoglycan synthesis</keyword>
<feature type="compositionally biased region" description="Basic and acidic residues" evidence="7">
    <location>
        <begin position="1"/>
        <end position="12"/>
    </location>
</feature>
<keyword evidence="8" id="KW-0812">Transmembrane</keyword>
<name>A0AA43UBA1_9ACTN</name>
<dbReference type="InterPro" id="IPR005490">
    <property type="entry name" value="LD_TPept_cat_dom"/>
</dbReference>
<dbReference type="Pfam" id="PF03734">
    <property type="entry name" value="YkuD"/>
    <property type="match status" value="1"/>
</dbReference>
<keyword evidence="3 6" id="KW-0133">Cell shape</keyword>
<dbReference type="GO" id="GO:0018104">
    <property type="term" value="P:peptidoglycan-protein cross-linking"/>
    <property type="evidence" value="ECO:0007669"/>
    <property type="project" value="TreeGrafter"/>
</dbReference>
<evidence type="ECO:0000256" key="7">
    <source>
        <dbReference type="SAM" id="MobiDB-lite"/>
    </source>
</evidence>
<evidence type="ECO:0000256" key="3">
    <source>
        <dbReference type="ARBA" id="ARBA00022960"/>
    </source>
</evidence>
<sequence length="538" mass="57815">MAQHAKKNEQKMQKYSPSQTSAQTTKIPAVQPTQAIPAQAASHQTAQQQVHQPQGYAPSAVSVAKKNGNPKKKAAIICGVIAGIIAVIYLAGVIMFNFMFMPNSKLSSLDLSMKTADAVKSELDSNFNSFSVAVTGSDLNFKVDAKTTNFKADTDAITKTAIQSENAWAWPVEIFKEKDFTSVVSYNLNEGTLGTLVEENVNTANQNKTDSVNAHIAWDSATNAFVIAAETYGTKIDAKAVEKQITSAIVAMETKVSVGADQYIKPTLFKNDSRFTAALNEANALGKANFKIMMGDSEAAAVNGEKLAQWIKVDDNFNVTLDEDAVSAWATEIADGCNTVGSERTYTLPATGKSVTVSGGTYGWTADGSGLSDKIIAAIKSGSTENISVDVTQSANALVPKGQADWGGRWIDVDLTTQHAYMYDNGELVWETDVVTGNPNIGDATPTGVWMINAKQTDQKLRGPKKSDGTYEWESSVDYWMPFIGNSHGLHDASWQSSFGGSAYQNLNWSHGCINLPTSKASDLFSLCKVGDAVVIHY</sequence>
<keyword evidence="2" id="KW-0808">Transferase</keyword>
<evidence type="ECO:0000256" key="5">
    <source>
        <dbReference type="ARBA" id="ARBA00023316"/>
    </source>
</evidence>
<dbReference type="GO" id="GO:0071972">
    <property type="term" value="F:peptidoglycan L,D-transpeptidase activity"/>
    <property type="evidence" value="ECO:0007669"/>
    <property type="project" value="TreeGrafter"/>
</dbReference>
<comment type="caution">
    <text evidence="10">The sequence shown here is derived from an EMBL/GenBank/DDBJ whole genome shotgun (WGS) entry which is preliminary data.</text>
</comment>
<dbReference type="Gene3D" id="2.40.440.10">
    <property type="entry name" value="L,D-transpeptidase catalytic domain-like"/>
    <property type="match status" value="1"/>
</dbReference>
<dbReference type="GO" id="GO:0005576">
    <property type="term" value="C:extracellular region"/>
    <property type="evidence" value="ECO:0007669"/>
    <property type="project" value="TreeGrafter"/>
</dbReference>
<dbReference type="EMBL" id="JAUMVS010000077">
    <property type="protein sequence ID" value="MDO4842009.1"/>
    <property type="molecule type" value="Genomic_DNA"/>
</dbReference>
<feature type="domain" description="L,D-TPase catalytic" evidence="9">
    <location>
        <begin position="409"/>
        <end position="537"/>
    </location>
</feature>
<keyword evidence="5 6" id="KW-0961">Cell wall biogenesis/degradation</keyword>
<keyword evidence="8" id="KW-1133">Transmembrane helix</keyword>
<dbReference type="SUPFAM" id="SSF143985">
    <property type="entry name" value="L,D-transpeptidase pre-catalytic domain-like"/>
    <property type="match status" value="1"/>
</dbReference>
<evidence type="ECO:0000256" key="8">
    <source>
        <dbReference type="SAM" id="Phobius"/>
    </source>
</evidence>